<dbReference type="Proteomes" id="UP000682843">
    <property type="component" value="Chromosome"/>
</dbReference>
<dbReference type="SUPFAM" id="SSF53756">
    <property type="entry name" value="UDP-Glycosyltransferase/glycogen phosphorylase"/>
    <property type="match status" value="1"/>
</dbReference>
<protein>
    <recommendedName>
        <fullName evidence="8">Glycogen synthase</fullName>
        <ecNumber evidence="8">2.4.1.21</ecNumber>
    </recommendedName>
    <alternativeName>
        <fullName evidence="8">Starch [bacterial glycogen] synthase</fullName>
    </alternativeName>
</protein>
<dbReference type="Pfam" id="PF00534">
    <property type="entry name" value="Glycos_transf_1"/>
    <property type="match status" value="1"/>
</dbReference>
<name>A0ABX8A838_9BRAD</name>
<evidence type="ECO:0000256" key="6">
    <source>
        <dbReference type="ARBA" id="ARBA00022679"/>
    </source>
</evidence>
<dbReference type="NCBIfam" id="NF001899">
    <property type="entry name" value="PRK00654.1-2"/>
    <property type="match status" value="1"/>
</dbReference>
<comment type="similarity">
    <text evidence="4 8">Belongs to the glycosyltransferase 1 family. Bacterial/plant glycogen synthase subfamily.</text>
</comment>
<evidence type="ECO:0000256" key="4">
    <source>
        <dbReference type="ARBA" id="ARBA00010281"/>
    </source>
</evidence>
<dbReference type="NCBIfam" id="TIGR02095">
    <property type="entry name" value="glgA"/>
    <property type="match status" value="1"/>
</dbReference>
<reference evidence="11 12" key="1">
    <citation type="submission" date="2019-02" db="EMBL/GenBank/DDBJ databases">
        <title>Emended description of the genus Rhodopseudomonas and description of Rhodopseudomonas albus sp. nov., a non-phototrophic, heavy-metal-tolerant bacterium isolated from garden soil.</title>
        <authorList>
            <person name="Bao Z."/>
            <person name="Cao W.W."/>
            <person name="Sato Y."/>
            <person name="Nishizawa T."/>
            <person name="Zhao J."/>
            <person name="Guo Y."/>
            <person name="Ohta H."/>
        </authorList>
    </citation>
    <scope>NUCLEOTIDE SEQUENCE [LARGE SCALE GENOMIC DNA]</scope>
    <source>
        <strain evidence="11 12">SK50-23</strain>
    </source>
</reference>
<feature type="domain" description="Starch synthase catalytic" evidence="10">
    <location>
        <begin position="2"/>
        <end position="237"/>
    </location>
</feature>
<keyword evidence="7 8" id="KW-0320">Glycogen biosynthesis</keyword>
<comment type="catalytic activity">
    <reaction evidence="1 8">
        <text>[(1-&gt;4)-alpha-D-glucosyl](n) + ADP-alpha-D-glucose = [(1-&gt;4)-alpha-D-glucosyl](n+1) + ADP + H(+)</text>
        <dbReference type="Rhea" id="RHEA:18189"/>
        <dbReference type="Rhea" id="RHEA-COMP:9584"/>
        <dbReference type="Rhea" id="RHEA-COMP:9587"/>
        <dbReference type="ChEBI" id="CHEBI:15378"/>
        <dbReference type="ChEBI" id="CHEBI:15444"/>
        <dbReference type="ChEBI" id="CHEBI:57498"/>
        <dbReference type="ChEBI" id="CHEBI:456216"/>
        <dbReference type="EC" id="2.4.1.21"/>
    </reaction>
</comment>
<sequence>MRILFATPETCDFVQVGGLAAVSAALPRALLPFSDIRIVVPGYPQVLRGLDDLKVVGRCAGYAGLPSFRIGLGHSTDGMPYYVVMCPELFERPGTPYGDARGIDWPDNDVRFATFSYAATKIAVGDADKNWSADLIHANDWQCALIPGYLEWSNRPLPTVFTIHNLAYQGVFSQDALPRLGIPDHAFHMDGVEFYDRLSFLKAGLVYSSHLTTVSQTYANEITTPEFGCGLEGILRKRADQNELSGILNGIDESWDPRTCTSLTRNFDAGDWRKRSQNAREIRRQFGLAVSRGPLFALVARLVHQKGVDLVIQNAKAIVDAGGQIIVTGKGEERFEQALRQVQIDHPGSVAVKIGFDDEEARRIFAGSDFTLMPSRFEPCGLSQMYAQRFGSLPIGHRTGGLAETILDGQTGFLFESPSSHGLLSSVCRAFSTFGARDRLDRMRRAAMGQAFSWTNPAKAYASLYQSAM</sequence>
<evidence type="ECO:0000256" key="8">
    <source>
        <dbReference type="HAMAP-Rule" id="MF_00484"/>
    </source>
</evidence>
<keyword evidence="6 8" id="KW-0808">Transferase</keyword>
<dbReference type="RefSeq" id="WP_211913012.1">
    <property type="nucleotide sequence ID" value="NZ_CP036498.1"/>
</dbReference>
<dbReference type="Gene3D" id="3.40.50.2000">
    <property type="entry name" value="Glycogen Phosphorylase B"/>
    <property type="match status" value="2"/>
</dbReference>
<comment type="pathway">
    <text evidence="3 8">Glycan biosynthesis; glycogen biosynthesis.</text>
</comment>
<evidence type="ECO:0000259" key="9">
    <source>
        <dbReference type="Pfam" id="PF00534"/>
    </source>
</evidence>
<evidence type="ECO:0000256" key="1">
    <source>
        <dbReference type="ARBA" id="ARBA00001478"/>
    </source>
</evidence>
<dbReference type="EMBL" id="CP036498">
    <property type="protein sequence ID" value="QUS39471.1"/>
    <property type="molecule type" value="Genomic_DNA"/>
</dbReference>
<dbReference type="HAMAP" id="MF_00484">
    <property type="entry name" value="Glycogen_synth"/>
    <property type="match status" value="1"/>
</dbReference>
<dbReference type="GO" id="GO:0009011">
    <property type="term" value="F:alpha-1,4-glucan glucosyltransferase (ADP-glucose donor) activity"/>
    <property type="evidence" value="ECO:0007669"/>
    <property type="project" value="UniProtKB-EC"/>
</dbReference>
<organism evidence="11 12">
    <name type="scientific">Tardiphaga alba</name>
    <dbReference type="NCBI Taxonomy" id="340268"/>
    <lineage>
        <taxon>Bacteria</taxon>
        <taxon>Pseudomonadati</taxon>
        <taxon>Pseudomonadota</taxon>
        <taxon>Alphaproteobacteria</taxon>
        <taxon>Hyphomicrobiales</taxon>
        <taxon>Nitrobacteraceae</taxon>
        <taxon>Tardiphaga</taxon>
    </lineage>
</organism>
<feature type="domain" description="Glycosyl transferase family 1" evidence="9">
    <location>
        <begin position="284"/>
        <end position="424"/>
    </location>
</feature>
<accession>A0ABX8A838</accession>
<dbReference type="PANTHER" id="PTHR45825">
    <property type="entry name" value="GRANULE-BOUND STARCH SYNTHASE 1, CHLOROPLASTIC/AMYLOPLASTIC"/>
    <property type="match status" value="1"/>
</dbReference>
<keyword evidence="12" id="KW-1185">Reference proteome</keyword>
<dbReference type="CDD" id="cd03791">
    <property type="entry name" value="GT5_Glycogen_synthase_DULL1-like"/>
    <property type="match status" value="1"/>
</dbReference>
<evidence type="ECO:0000313" key="11">
    <source>
        <dbReference type="EMBL" id="QUS39471.1"/>
    </source>
</evidence>
<proteinExistence type="inferred from homology"/>
<dbReference type="Pfam" id="PF08323">
    <property type="entry name" value="Glyco_transf_5"/>
    <property type="match status" value="1"/>
</dbReference>
<gene>
    <name evidence="8 11" type="primary">glgA</name>
    <name evidence="11" type="ORF">RPMA_11965</name>
</gene>
<dbReference type="InterPro" id="IPR011835">
    <property type="entry name" value="GS/SS"/>
</dbReference>
<comment type="function">
    <text evidence="2 8">Synthesizes alpha-1,4-glucan chains using ADP-glucose.</text>
</comment>
<evidence type="ECO:0000256" key="2">
    <source>
        <dbReference type="ARBA" id="ARBA00002764"/>
    </source>
</evidence>
<evidence type="ECO:0000259" key="10">
    <source>
        <dbReference type="Pfam" id="PF08323"/>
    </source>
</evidence>
<comment type="caution">
    <text evidence="8">Lacks conserved residue(s) required for the propagation of feature annotation.</text>
</comment>
<dbReference type="EC" id="2.4.1.21" evidence="8"/>
<dbReference type="InterPro" id="IPR013534">
    <property type="entry name" value="Starch_synth_cat_dom"/>
</dbReference>
<keyword evidence="5 8" id="KW-0328">Glycosyltransferase</keyword>
<evidence type="ECO:0000256" key="3">
    <source>
        <dbReference type="ARBA" id="ARBA00004964"/>
    </source>
</evidence>
<dbReference type="InterPro" id="IPR001296">
    <property type="entry name" value="Glyco_trans_1"/>
</dbReference>
<dbReference type="PANTHER" id="PTHR45825:SF8">
    <property type="entry name" value="GLYCOGEN SYNTHASE"/>
    <property type="match status" value="1"/>
</dbReference>
<evidence type="ECO:0000256" key="5">
    <source>
        <dbReference type="ARBA" id="ARBA00022676"/>
    </source>
</evidence>
<evidence type="ECO:0000313" key="12">
    <source>
        <dbReference type="Proteomes" id="UP000682843"/>
    </source>
</evidence>
<dbReference type="NCBIfam" id="NF001901">
    <property type="entry name" value="PRK00654.1-5"/>
    <property type="match status" value="1"/>
</dbReference>
<evidence type="ECO:0000256" key="7">
    <source>
        <dbReference type="ARBA" id="ARBA00023056"/>
    </source>
</evidence>